<comment type="subcellular location">
    <subcellularLocation>
        <location evidence="2">Mitochondrion</location>
    </subcellularLocation>
</comment>
<comment type="function">
    <text evidence="1">Required for respiratory activity and maintenance and expression of the mitochondrial genome.</text>
</comment>
<accession>A0A3E2H7N9</accession>
<dbReference type="InterPro" id="IPR010487">
    <property type="entry name" value="NGRN/Rrg9"/>
</dbReference>
<feature type="compositionally biased region" description="Basic and acidic residues" evidence="6">
    <location>
        <begin position="97"/>
        <end position="106"/>
    </location>
</feature>
<name>A0A3E2H7N9_SCYLI</name>
<dbReference type="OrthoDB" id="5578174at2759"/>
<dbReference type="EMBL" id="NCSJ02000130">
    <property type="protein sequence ID" value="RFU29388.1"/>
    <property type="molecule type" value="Genomic_DNA"/>
</dbReference>
<feature type="region of interest" description="Disordered" evidence="6">
    <location>
        <begin position="323"/>
        <end position="364"/>
    </location>
</feature>
<evidence type="ECO:0000256" key="1">
    <source>
        <dbReference type="ARBA" id="ARBA00003548"/>
    </source>
</evidence>
<dbReference type="Pfam" id="PF06413">
    <property type="entry name" value="Neugrin"/>
    <property type="match status" value="1"/>
</dbReference>
<dbReference type="AlphaFoldDB" id="A0A3E2H7N9"/>
<sequence>MPCLCVTNSLRLFIRTIGQVELPATIPQAGRNQFYNTSIRGHGLNRAVRFQHSSSTWAIISTQPSNLTTPGEHAITEEASTSENNPSISLKSLLRDHDTVPEETREHRSRNAPQNEPHADIAFVELSPESIDALAAEIESQTTVRRNSLGANSIAQELQSSRSLKKAKARNDGGMMRSVSFDRPAVAAKQDKTEWRFERGVKEAGNQRIKESDPRPKREEWQIQKEALKNKFPDAWNPRKRLSPDALAGIRALHAQIPDQYSTTELAKTFQVSPEAIRRILKGKWTPNVDEEMDRQRRWFKRGEQVWSRYAELGVKPPQRWRELGIGRGRPDKKKPPVLVTTSTRSRETAEDEAEGDSLADRIL</sequence>
<evidence type="ECO:0000256" key="4">
    <source>
        <dbReference type="ARBA" id="ARBA00013566"/>
    </source>
</evidence>
<keyword evidence="8" id="KW-1185">Reference proteome</keyword>
<proteinExistence type="inferred from homology"/>
<evidence type="ECO:0000313" key="7">
    <source>
        <dbReference type="EMBL" id="RFU29388.1"/>
    </source>
</evidence>
<reference evidence="7 8" key="1">
    <citation type="submission" date="2018-05" db="EMBL/GenBank/DDBJ databases">
        <title>Draft genome sequence of Scytalidium lignicola DSM 105466, a ubiquitous saprotrophic fungus.</title>
        <authorList>
            <person name="Buettner E."/>
            <person name="Gebauer A.M."/>
            <person name="Hofrichter M."/>
            <person name="Liers C."/>
            <person name="Kellner H."/>
        </authorList>
    </citation>
    <scope>NUCLEOTIDE SEQUENCE [LARGE SCALE GENOMIC DNA]</scope>
    <source>
        <strain evidence="7 8">DSM 105466</strain>
    </source>
</reference>
<feature type="region of interest" description="Disordered" evidence="6">
    <location>
        <begin position="97"/>
        <end position="117"/>
    </location>
</feature>
<evidence type="ECO:0000256" key="3">
    <source>
        <dbReference type="ARBA" id="ARBA00010895"/>
    </source>
</evidence>
<dbReference type="PANTHER" id="PTHR13475">
    <property type="entry name" value="NEUGRIN"/>
    <property type="match status" value="1"/>
</dbReference>
<evidence type="ECO:0000313" key="8">
    <source>
        <dbReference type="Proteomes" id="UP000258309"/>
    </source>
</evidence>
<evidence type="ECO:0000256" key="6">
    <source>
        <dbReference type="SAM" id="MobiDB-lite"/>
    </source>
</evidence>
<protein>
    <recommendedName>
        <fullName evidence="4">Required for respiratory growth protein 9, mitochondrial</fullName>
    </recommendedName>
</protein>
<dbReference type="GO" id="GO:0005634">
    <property type="term" value="C:nucleus"/>
    <property type="evidence" value="ECO:0007669"/>
    <property type="project" value="TreeGrafter"/>
</dbReference>
<dbReference type="PANTHER" id="PTHR13475:SF3">
    <property type="entry name" value="NEUGRIN"/>
    <property type="match status" value="1"/>
</dbReference>
<feature type="non-terminal residue" evidence="7">
    <location>
        <position position="1"/>
    </location>
</feature>
<organism evidence="7 8">
    <name type="scientific">Scytalidium lignicola</name>
    <name type="common">Hyphomycete</name>
    <dbReference type="NCBI Taxonomy" id="5539"/>
    <lineage>
        <taxon>Eukaryota</taxon>
        <taxon>Fungi</taxon>
        <taxon>Dikarya</taxon>
        <taxon>Ascomycota</taxon>
        <taxon>Pezizomycotina</taxon>
        <taxon>Leotiomycetes</taxon>
        <taxon>Leotiomycetes incertae sedis</taxon>
        <taxon>Scytalidium</taxon>
    </lineage>
</organism>
<gene>
    <name evidence="7" type="ORF">B7463_g6969</name>
</gene>
<comment type="similarity">
    <text evidence="3">Belongs to the RRG9 family.</text>
</comment>
<keyword evidence="5" id="KW-0809">Transit peptide</keyword>
<evidence type="ECO:0000256" key="2">
    <source>
        <dbReference type="ARBA" id="ARBA00004173"/>
    </source>
</evidence>
<dbReference type="Proteomes" id="UP000258309">
    <property type="component" value="Unassembled WGS sequence"/>
</dbReference>
<dbReference type="STRING" id="5539.A0A3E2H7N9"/>
<dbReference type="GO" id="GO:0005739">
    <property type="term" value="C:mitochondrion"/>
    <property type="evidence" value="ECO:0007669"/>
    <property type="project" value="UniProtKB-SubCell"/>
</dbReference>
<feature type="non-terminal residue" evidence="7">
    <location>
        <position position="364"/>
    </location>
</feature>
<comment type="caution">
    <text evidence="7">The sequence shown here is derived from an EMBL/GenBank/DDBJ whole genome shotgun (WGS) entry which is preliminary data.</text>
</comment>
<evidence type="ECO:0000256" key="5">
    <source>
        <dbReference type="ARBA" id="ARBA00022946"/>
    </source>
</evidence>